<feature type="region of interest" description="Disordered" evidence="2">
    <location>
        <begin position="132"/>
        <end position="203"/>
    </location>
</feature>
<dbReference type="OMA" id="PAMEEDR"/>
<evidence type="ECO:0000313" key="4">
    <source>
        <dbReference type="Proteomes" id="UP000015100"/>
    </source>
</evidence>
<feature type="compositionally biased region" description="Basic and acidic residues" evidence="2">
    <location>
        <begin position="452"/>
        <end position="461"/>
    </location>
</feature>
<evidence type="ECO:0000313" key="3">
    <source>
        <dbReference type="EMBL" id="EPS40218.1"/>
    </source>
</evidence>
<dbReference type="HOGENOM" id="CLU_389776_0_0_1"/>
<feature type="compositionally biased region" description="Basic and acidic residues" evidence="2">
    <location>
        <begin position="350"/>
        <end position="362"/>
    </location>
</feature>
<accession>S8BLE1</accession>
<reference evidence="3 4" key="1">
    <citation type="journal article" date="2013" name="PLoS Genet.">
        <title>Genomic mechanisms accounting for the adaptation to parasitism in nematode-trapping fungi.</title>
        <authorList>
            <person name="Meerupati T."/>
            <person name="Andersson K.M."/>
            <person name="Friman E."/>
            <person name="Kumar D."/>
            <person name="Tunlid A."/>
            <person name="Ahren D."/>
        </authorList>
    </citation>
    <scope>NUCLEOTIDE SEQUENCE [LARGE SCALE GENOMIC DNA]</scope>
    <source>
        <strain evidence="3 4">CBS 200.50</strain>
    </source>
</reference>
<feature type="region of interest" description="Disordered" evidence="2">
    <location>
        <begin position="452"/>
        <end position="644"/>
    </location>
</feature>
<dbReference type="EMBL" id="AQGS01000433">
    <property type="protein sequence ID" value="EPS40218.1"/>
    <property type="molecule type" value="Genomic_DNA"/>
</dbReference>
<dbReference type="STRING" id="1284197.S8BLE1"/>
<reference evidence="4" key="2">
    <citation type="submission" date="2013-04" db="EMBL/GenBank/DDBJ databases">
        <title>Genomic mechanisms accounting for the adaptation to parasitism in nematode-trapping fungi.</title>
        <authorList>
            <person name="Ahren D.G."/>
        </authorList>
    </citation>
    <scope>NUCLEOTIDE SEQUENCE [LARGE SCALE GENOMIC DNA]</scope>
    <source>
        <strain evidence="4">CBS 200.50</strain>
    </source>
</reference>
<protein>
    <submittedName>
        <fullName evidence="3">Uncharacterized protein</fullName>
    </submittedName>
</protein>
<proteinExistence type="predicted"/>
<gene>
    <name evidence="3" type="ORF">H072_6016</name>
</gene>
<feature type="compositionally biased region" description="Polar residues" evidence="2">
    <location>
        <begin position="163"/>
        <end position="178"/>
    </location>
</feature>
<dbReference type="OrthoDB" id="4204700at2759"/>
<feature type="compositionally biased region" description="Basic and acidic residues" evidence="2">
    <location>
        <begin position="614"/>
        <end position="644"/>
    </location>
</feature>
<organism evidence="3 4">
    <name type="scientific">Dactylellina haptotyla (strain CBS 200.50)</name>
    <name type="common">Nematode-trapping fungus</name>
    <name type="synonym">Monacrosporium haptotylum</name>
    <dbReference type="NCBI Taxonomy" id="1284197"/>
    <lineage>
        <taxon>Eukaryota</taxon>
        <taxon>Fungi</taxon>
        <taxon>Dikarya</taxon>
        <taxon>Ascomycota</taxon>
        <taxon>Pezizomycotina</taxon>
        <taxon>Orbiliomycetes</taxon>
        <taxon>Orbiliales</taxon>
        <taxon>Orbiliaceae</taxon>
        <taxon>Dactylellina</taxon>
    </lineage>
</organism>
<feature type="coiled-coil region" evidence="1">
    <location>
        <begin position="307"/>
        <end position="334"/>
    </location>
</feature>
<feature type="compositionally biased region" description="Basic and acidic residues" evidence="2">
    <location>
        <begin position="588"/>
        <end position="599"/>
    </location>
</feature>
<keyword evidence="1" id="KW-0175">Coiled coil</keyword>
<feature type="compositionally biased region" description="Basic and acidic residues" evidence="2">
    <location>
        <begin position="472"/>
        <end position="492"/>
    </location>
</feature>
<keyword evidence="4" id="KW-1185">Reference proteome</keyword>
<comment type="caution">
    <text evidence="3">The sequence shown here is derived from an EMBL/GenBank/DDBJ whole genome shotgun (WGS) entry which is preliminary data.</text>
</comment>
<dbReference type="AlphaFoldDB" id="S8BLE1"/>
<feature type="compositionally biased region" description="Basic and acidic residues" evidence="2">
    <location>
        <begin position="533"/>
        <end position="544"/>
    </location>
</feature>
<evidence type="ECO:0000256" key="1">
    <source>
        <dbReference type="SAM" id="Coils"/>
    </source>
</evidence>
<feature type="compositionally biased region" description="Basic and acidic residues" evidence="2">
    <location>
        <begin position="179"/>
        <end position="190"/>
    </location>
</feature>
<feature type="region of interest" description="Disordered" evidence="2">
    <location>
        <begin position="342"/>
        <end position="380"/>
    </location>
</feature>
<feature type="compositionally biased region" description="Polar residues" evidence="2">
    <location>
        <begin position="558"/>
        <end position="587"/>
    </location>
</feature>
<sequence>MEDDPSIVVPPERDPTSPRYVFAPEHPRLAEVYISSITTPGIWPQLPAFIGYFASVGGLQGRERFLPSAMRTRAAAVPRQLTPVEAAVISRYMENVRNAGEWFGLIGIIGFTMQGYRSGKWPFAGFWKTISTPTAPGQPPPSGLVYPIGVGQPPEASPEAKPSTETKPSTEPNKATWSHSDRSESAENRKIIPKGGPPRSGPLSFIPAVTRWLLTTEPPPSFMLKIEDKARQKVLSTPESEHGSFRYQKRLEWYNQMSSANKDVVRFWSHQREDMIKELREDLKRIEEPGNIRSEGQDRPQKTLQELKTLLGDLETYEAQRAEAVEAAAAASAEKSAAAEASSAAAKAASEAKPEAKPEPRPQPHFQQEQARPGTHPKLNEIPEFKNAKVYTINLGPLQALKETLRLALWGITGKYLVTTAGMMYLLSQSRKKELADERLQEYQYDRMEYAKSKVQNEGRRAPSNMPPPAPRPREPREPESPTAREDTRFQDNDQQSLGGLQPEIIDWGDIGREEAPALAPIQRAPQYQRNESAWDRARRERDGPQGPAMEEDRWAPQAQQDRAATTTDMNTLSTWERIRQQSSEGSSAEKRVPGESRDTSTPTGESAWAKYGRGQDDSNKSKEQQQKEFDAQLEKERRGDGWK</sequence>
<name>S8BLE1_DACHA</name>
<evidence type="ECO:0000256" key="2">
    <source>
        <dbReference type="SAM" id="MobiDB-lite"/>
    </source>
</evidence>
<dbReference type="Proteomes" id="UP000015100">
    <property type="component" value="Unassembled WGS sequence"/>
</dbReference>